<sequence length="550" mass="62339">MMATAVTWAQEAITCDLCEKSVQQFCNSCQIGLCRECINQHVNDLPSRSLNIVPFSDRTVQLEFPQCSTHPKHKCEAHCEICDVPACIKCVANLHVGHKVQSLIDIIGGKKEVIKQETHEIENTLMSNYKALSNSAENKISKIESHFANLEEQAGVQKEHWHSEVDRIFSNLNSHMKSLKDRHMTVLRSVQSQLSSQNCTMVQTVQQNKDILSSNNMSLINLYKSKLTEFRKCPHIPDFPQPSLQTNTDENGEHSVTFGRYTAKLTHTLIGDESYLPKFLMQSEVVAVISTSLQEICRIACLLSDRAWVSGNENTIKCVDIFGFVHYTVNMTSEKYPSDLTLNNDGELLYSDLVHRRVNIVKNGEKTETLFNTPKGWHPEGLHCSRSGDILVSVRTTYGGKHKIFRYREQKITQEIEKDERGNFLFQNGNYSVLLSENNNKDIVSCDQNADIMVVLDRRGQVRFRYNKKPPRGQKPFSPRQVVTDDVTGHIIVVDAKNSCLHILDQNGQFLRCVDDCGLDNPCGLGVDSEGRLWVGLYSTGKIKVIRYLQ</sequence>
<organism evidence="3">
    <name type="scientific">Magallana gigas</name>
    <name type="common">Pacific oyster</name>
    <name type="synonym">Crassostrea gigas</name>
    <dbReference type="NCBI Taxonomy" id="29159"/>
    <lineage>
        <taxon>Eukaryota</taxon>
        <taxon>Metazoa</taxon>
        <taxon>Spiralia</taxon>
        <taxon>Lophotrochozoa</taxon>
        <taxon>Mollusca</taxon>
        <taxon>Bivalvia</taxon>
        <taxon>Autobranchia</taxon>
        <taxon>Pteriomorphia</taxon>
        <taxon>Ostreida</taxon>
        <taxon>Ostreoidea</taxon>
        <taxon>Ostreidae</taxon>
        <taxon>Magallana</taxon>
    </lineage>
</organism>
<reference evidence="3" key="1">
    <citation type="journal article" date="2012" name="Nature">
        <title>The oyster genome reveals stress adaptation and complexity of shell formation.</title>
        <authorList>
            <person name="Zhang G."/>
            <person name="Fang X."/>
            <person name="Guo X."/>
            <person name="Li L."/>
            <person name="Luo R."/>
            <person name="Xu F."/>
            <person name="Yang P."/>
            <person name="Zhang L."/>
            <person name="Wang X."/>
            <person name="Qi H."/>
            <person name="Xiong Z."/>
            <person name="Que H."/>
            <person name="Xie Y."/>
            <person name="Holland P.W."/>
            <person name="Paps J."/>
            <person name="Zhu Y."/>
            <person name="Wu F."/>
            <person name="Chen Y."/>
            <person name="Wang J."/>
            <person name="Peng C."/>
            <person name="Meng J."/>
            <person name="Yang L."/>
            <person name="Liu J."/>
            <person name="Wen B."/>
            <person name="Zhang N."/>
            <person name="Huang Z."/>
            <person name="Zhu Q."/>
            <person name="Feng Y."/>
            <person name="Mount A."/>
            <person name="Hedgecock D."/>
            <person name="Xu Z."/>
            <person name="Liu Y."/>
            <person name="Domazet-Loso T."/>
            <person name="Du Y."/>
            <person name="Sun X."/>
            <person name="Zhang S."/>
            <person name="Liu B."/>
            <person name="Cheng P."/>
            <person name="Jiang X."/>
            <person name="Li J."/>
            <person name="Fan D."/>
            <person name="Wang W."/>
            <person name="Fu W."/>
            <person name="Wang T."/>
            <person name="Wang B."/>
            <person name="Zhang J."/>
            <person name="Peng Z."/>
            <person name="Li Y."/>
            <person name="Li N."/>
            <person name="Wang J."/>
            <person name="Chen M."/>
            <person name="He Y."/>
            <person name="Tan F."/>
            <person name="Song X."/>
            <person name="Zheng Q."/>
            <person name="Huang R."/>
            <person name="Yang H."/>
            <person name="Du X."/>
            <person name="Chen L."/>
            <person name="Yang M."/>
            <person name="Gaffney P.M."/>
            <person name="Wang S."/>
            <person name="Luo L."/>
            <person name="She Z."/>
            <person name="Ming Y."/>
            <person name="Huang W."/>
            <person name="Zhang S."/>
            <person name="Huang B."/>
            <person name="Zhang Y."/>
            <person name="Qu T."/>
            <person name="Ni P."/>
            <person name="Miao G."/>
            <person name="Wang J."/>
            <person name="Wang Q."/>
            <person name="Steinberg C.E."/>
            <person name="Wang H."/>
            <person name="Li N."/>
            <person name="Qian L."/>
            <person name="Zhang G."/>
            <person name="Li Y."/>
            <person name="Yang H."/>
            <person name="Liu X."/>
            <person name="Wang J."/>
            <person name="Yin Y."/>
            <person name="Wang J."/>
        </authorList>
    </citation>
    <scope>NUCLEOTIDE SEQUENCE [LARGE SCALE GENOMIC DNA]</scope>
    <source>
        <strain evidence="3">05x7-T-G4-1.051#20</strain>
    </source>
</reference>
<protein>
    <submittedName>
        <fullName evidence="3">Tripartite motif-containing protein 2</fullName>
    </submittedName>
</protein>
<dbReference type="InterPro" id="IPR001258">
    <property type="entry name" value="NHL_repeat"/>
</dbReference>
<evidence type="ECO:0000259" key="2">
    <source>
        <dbReference type="PROSITE" id="PS50119"/>
    </source>
</evidence>
<accession>K1PK91</accession>
<evidence type="ECO:0000256" key="1">
    <source>
        <dbReference type="ARBA" id="ARBA00022737"/>
    </source>
</evidence>
<name>K1PK91_MAGGI</name>
<feature type="domain" description="B box-type" evidence="2">
    <location>
        <begin position="10"/>
        <end position="55"/>
    </location>
</feature>
<dbReference type="InterPro" id="IPR011042">
    <property type="entry name" value="6-blade_b-propeller_TolB-like"/>
</dbReference>
<evidence type="ECO:0000313" key="3">
    <source>
        <dbReference type="EMBL" id="EKC19314.1"/>
    </source>
</evidence>
<feature type="domain" description="B box-type" evidence="2">
    <location>
        <begin position="67"/>
        <end position="103"/>
    </location>
</feature>
<proteinExistence type="predicted"/>
<dbReference type="GO" id="GO:0008270">
    <property type="term" value="F:zinc ion binding"/>
    <property type="evidence" value="ECO:0007669"/>
    <property type="project" value="InterPro"/>
</dbReference>
<dbReference type="InterPro" id="IPR047153">
    <property type="entry name" value="TRIM45/56/19-like"/>
</dbReference>
<dbReference type="PROSITE" id="PS51125">
    <property type="entry name" value="NHL"/>
    <property type="match status" value="1"/>
</dbReference>
<dbReference type="GO" id="GO:0061630">
    <property type="term" value="F:ubiquitin protein ligase activity"/>
    <property type="evidence" value="ECO:0007669"/>
    <property type="project" value="TreeGrafter"/>
</dbReference>
<dbReference type="EMBL" id="JH823253">
    <property type="protein sequence ID" value="EKC19314.1"/>
    <property type="molecule type" value="Genomic_DNA"/>
</dbReference>
<dbReference type="AlphaFoldDB" id="K1PK91"/>
<dbReference type="InParanoid" id="K1PK91"/>
<dbReference type="SUPFAM" id="SSF101898">
    <property type="entry name" value="NHL repeat"/>
    <property type="match status" value="1"/>
</dbReference>
<gene>
    <name evidence="3" type="ORF">CGI_10008938</name>
</gene>
<dbReference type="Gene3D" id="2.120.10.30">
    <property type="entry name" value="TolB, C-terminal domain"/>
    <property type="match status" value="1"/>
</dbReference>
<dbReference type="Gene3D" id="3.30.160.60">
    <property type="entry name" value="Classic Zinc Finger"/>
    <property type="match status" value="1"/>
</dbReference>
<keyword evidence="1" id="KW-0677">Repeat</keyword>
<dbReference type="HOGENOM" id="CLU_007742_5_1_1"/>
<dbReference type="PROSITE" id="PS50119">
    <property type="entry name" value="ZF_BBOX"/>
    <property type="match status" value="2"/>
</dbReference>
<dbReference type="InterPro" id="IPR000315">
    <property type="entry name" value="Znf_B-box"/>
</dbReference>
<dbReference type="SUPFAM" id="SSF57845">
    <property type="entry name" value="B-box zinc-binding domain"/>
    <property type="match status" value="1"/>
</dbReference>
<dbReference type="PANTHER" id="PTHR25462:SF296">
    <property type="entry name" value="MEIOTIC P26, ISOFORM F"/>
    <property type="match status" value="1"/>
</dbReference>
<dbReference type="SMART" id="SM00336">
    <property type="entry name" value="BBOX"/>
    <property type="match status" value="2"/>
</dbReference>
<dbReference type="PANTHER" id="PTHR25462">
    <property type="entry name" value="BONUS, ISOFORM C-RELATED"/>
    <property type="match status" value="1"/>
</dbReference>